<accession>A0A0D7A182</accession>
<evidence type="ECO:0000313" key="2">
    <source>
        <dbReference type="EMBL" id="KIY44480.1"/>
    </source>
</evidence>
<reference evidence="2 3" key="1">
    <citation type="journal article" date="2015" name="Fungal Genet. Biol.">
        <title>Evolution of novel wood decay mechanisms in Agaricales revealed by the genome sequences of Fistulina hepatica and Cylindrobasidium torrendii.</title>
        <authorList>
            <person name="Floudas D."/>
            <person name="Held B.W."/>
            <person name="Riley R."/>
            <person name="Nagy L.G."/>
            <person name="Koehler G."/>
            <person name="Ransdell A.S."/>
            <person name="Younus H."/>
            <person name="Chow J."/>
            <person name="Chiniquy J."/>
            <person name="Lipzen A."/>
            <person name="Tritt A."/>
            <person name="Sun H."/>
            <person name="Haridas S."/>
            <person name="LaButti K."/>
            <person name="Ohm R.A."/>
            <person name="Kues U."/>
            <person name="Blanchette R.A."/>
            <person name="Grigoriev I.V."/>
            <person name="Minto R.E."/>
            <person name="Hibbett D.S."/>
        </authorList>
    </citation>
    <scope>NUCLEOTIDE SEQUENCE [LARGE SCALE GENOMIC DNA]</scope>
    <source>
        <strain evidence="2 3">ATCC 64428</strain>
    </source>
</reference>
<dbReference type="OrthoDB" id="3182478at2759"/>
<evidence type="ECO:0000256" key="1">
    <source>
        <dbReference type="SAM" id="MobiDB-lite"/>
    </source>
</evidence>
<name>A0A0D7A182_9AGAR</name>
<dbReference type="Proteomes" id="UP000054144">
    <property type="component" value="Unassembled WGS sequence"/>
</dbReference>
<evidence type="ECO:0000313" key="3">
    <source>
        <dbReference type="Proteomes" id="UP000054144"/>
    </source>
</evidence>
<sequence length="95" mass="10825">MRPHCFRTTLISFIRPLLSLFYLVHIISQDLVMIRREPTLIPMTDFDVQQVRDLVAAQKAAKAPPATDEQKKQEPQSPVKEPWPKTMNLGSGLPT</sequence>
<dbReference type="EMBL" id="KN882092">
    <property type="protein sequence ID" value="KIY44480.1"/>
    <property type="molecule type" value="Genomic_DNA"/>
</dbReference>
<keyword evidence="3" id="KW-1185">Reference proteome</keyword>
<gene>
    <name evidence="2" type="ORF">FISHEDRAFT_77670</name>
</gene>
<dbReference type="AlphaFoldDB" id="A0A0D7A182"/>
<feature type="compositionally biased region" description="Low complexity" evidence="1">
    <location>
        <begin position="57"/>
        <end position="66"/>
    </location>
</feature>
<organism evidence="2 3">
    <name type="scientific">Fistulina hepatica ATCC 64428</name>
    <dbReference type="NCBI Taxonomy" id="1128425"/>
    <lineage>
        <taxon>Eukaryota</taxon>
        <taxon>Fungi</taxon>
        <taxon>Dikarya</taxon>
        <taxon>Basidiomycota</taxon>
        <taxon>Agaricomycotina</taxon>
        <taxon>Agaricomycetes</taxon>
        <taxon>Agaricomycetidae</taxon>
        <taxon>Agaricales</taxon>
        <taxon>Fistulinaceae</taxon>
        <taxon>Fistulina</taxon>
    </lineage>
</organism>
<proteinExistence type="predicted"/>
<protein>
    <submittedName>
        <fullName evidence="2">Uncharacterized protein</fullName>
    </submittedName>
</protein>
<feature type="region of interest" description="Disordered" evidence="1">
    <location>
        <begin position="57"/>
        <end position="95"/>
    </location>
</feature>